<name>A0A0K0FJ15_STRVS</name>
<dbReference type="WBParaSite" id="SVE_0888800.1">
    <property type="protein sequence ID" value="SVE_0888800.1"/>
    <property type="gene ID" value="SVE_0888800"/>
</dbReference>
<reference evidence="1" key="1">
    <citation type="submission" date="2014-07" db="EMBL/GenBank/DDBJ databases">
        <authorList>
            <person name="Martin A.A"/>
            <person name="De Silva N."/>
        </authorList>
    </citation>
    <scope>NUCLEOTIDE SEQUENCE</scope>
</reference>
<accession>A0A0K0FJ15</accession>
<proteinExistence type="predicted"/>
<sequence>MIPNGNDKFIRYIKSKSKNKFLIPYYNTEHTNINVQQSSIEIQEIKMYSKDEVDINSFKNNISIKKFGLKKTN</sequence>
<evidence type="ECO:0000313" key="2">
    <source>
        <dbReference type="WBParaSite" id="SVE_0888800.1"/>
    </source>
</evidence>
<keyword evidence="1" id="KW-1185">Reference proteome</keyword>
<evidence type="ECO:0000313" key="1">
    <source>
        <dbReference type="Proteomes" id="UP000035680"/>
    </source>
</evidence>
<protein>
    <submittedName>
        <fullName evidence="2">Uncharacterized protein</fullName>
    </submittedName>
</protein>
<organism evidence="1 2">
    <name type="scientific">Strongyloides venezuelensis</name>
    <name type="common">Threadworm</name>
    <dbReference type="NCBI Taxonomy" id="75913"/>
    <lineage>
        <taxon>Eukaryota</taxon>
        <taxon>Metazoa</taxon>
        <taxon>Ecdysozoa</taxon>
        <taxon>Nematoda</taxon>
        <taxon>Chromadorea</taxon>
        <taxon>Rhabditida</taxon>
        <taxon>Tylenchina</taxon>
        <taxon>Panagrolaimomorpha</taxon>
        <taxon>Strongyloidoidea</taxon>
        <taxon>Strongyloididae</taxon>
        <taxon>Strongyloides</taxon>
    </lineage>
</organism>
<reference evidence="2" key="2">
    <citation type="submission" date="2015-08" db="UniProtKB">
        <authorList>
            <consortium name="WormBaseParasite"/>
        </authorList>
    </citation>
    <scope>IDENTIFICATION</scope>
</reference>
<dbReference type="AlphaFoldDB" id="A0A0K0FJ15"/>
<dbReference type="Proteomes" id="UP000035680">
    <property type="component" value="Unassembled WGS sequence"/>
</dbReference>